<evidence type="ECO:0000259" key="3">
    <source>
        <dbReference type="SMART" id="SM00903"/>
    </source>
</evidence>
<dbReference type="AlphaFoldDB" id="A0A560HKC8"/>
<dbReference type="GO" id="GO:0042602">
    <property type="term" value="F:riboflavin reductase (NADPH) activity"/>
    <property type="evidence" value="ECO:0007669"/>
    <property type="project" value="TreeGrafter"/>
</dbReference>
<dbReference type="OrthoDB" id="9792858at2"/>
<evidence type="ECO:0000313" key="5">
    <source>
        <dbReference type="Proteomes" id="UP000318050"/>
    </source>
</evidence>
<dbReference type="InterPro" id="IPR012349">
    <property type="entry name" value="Split_barrel_FMN-bd"/>
</dbReference>
<comment type="caution">
    <text evidence="4">The sequence shown here is derived from an EMBL/GenBank/DDBJ whole genome shotgun (WGS) entry which is preliminary data.</text>
</comment>
<accession>A0A560HKC8</accession>
<dbReference type="PANTHER" id="PTHR30466">
    <property type="entry name" value="FLAVIN REDUCTASE"/>
    <property type="match status" value="1"/>
</dbReference>
<name>A0A560HKC8_9PROT</name>
<keyword evidence="2" id="KW-0560">Oxidoreductase</keyword>
<sequence>MLIDPKRFRTILGHYPTGVCVITAITAEGEATGMTVGTFTSVSLDPPLIGFFPDKKSTSWPSMASTGRFCVNILADDQEWLCRKFAMREGDKFAEVIHRFSENGLPILDGALAWIDCTLHAVHETGDHFLVLGEVVAMAVEGTASPLIFHQGKFTQITRIEPASA</sequence>
<protein>
    <submittedName>
        <fullName evidence="4">Flavin reductase (DIM6/NTAB) family NADH-FMN oxidoreductase RutF</fullName>
    </submittedName>
</protein>
<feature type="domain" description="Flavin reductase like" evidence="3">
    <location>
        <begin position="12"/>
        <end position="156"/>
    </location>
</feature>
<dbReference type="InterPro" id="IPR002563">
    <property type="entry name" value="Flavin_Rdtase-like_dom"/>
</dbReference>
<gene>
    <name evidence="4" type="ORF">FBZ92_14025</name>
</gene>
<dbReference type="GO" id="GO:0010181">
    <property type="term" value="F:FMN binding"/>
    <property type="evidence" value="ECO:0007669"/>
    <property type="project" value="InterPro"/>
</dbReference>
<dbReference type="InterPro" id="IPR050268">
    <property type="entry name" value="NADH-dep_flavin_reductase"/>
</dbReference>
<dbReference type="SUPFAM" id="SSF50475">
    <property type="entry name" value="FMN-binding split barrel"/>
    <property type="match status" value="1"/>
</dbReference>
<evidence type="ECO:0000256" key="2">
    <source>
        <dbReference type="ARBA" id="ARBA00023002"/>
    </source>
</evidence>
<dbReference type="Gene3D" id="2.30.110.10">
    <property type="entry name" value="Electron Transport, Fmn-binding Protein, Chain A"/>
    <property type="match status" value="1"/>
</dbReference>
<dbReference type="SMART" id="SM00903">
    <property type="entry name" value="Flavin_Reduct"/>
    <property type="match status" value="1"/>
</dbReference>
<reference evidence="4 5" key="1">
    <citation type="submission" date="2019-06" db="EMBL/GenBank/DDBJ databases">
        <title>Genomic Encyclopedia of Type Strains, Phase IV (KMG-V): Genome sequencing to study the core and pangenomes of soil and plant-associated prokaryotes.</title>
        <authorList>
            <person name="Whitman W."/>
        </authorList>
    </citation>
    <scope>NUCLEOTIDE SEQUENCE [LARGE SCALE GENOMIC DNA]</scope>
    <source>
        <strain evidence="4 5">BR 11140</strain>
    </source>
</reference>
<proteinExistence type="inferred from homology"/>
<comment type="similarity">
    <text evidence="1">Belongs to the non-flavoprotein flavin reductase family.</text>
</comment>
<evidence type="ECO:0000256" key="1">
    <source>
        <dbReference type="ARBA" id="ARBA00008898"/>
    </source>
</evidence>
<dbReference type="Pfam" id="PF01613">
    <property type="entry name" value="Flavin_Reduct"/>
    <property type="match status" value="1"/>
</dbReference>
<dbReference type="PANTHER" id="PTHR30466:SF11">
    <property type="entry name" value="FLAVIN-DEPENDENT MONOOXYGENASE, REDUCTASE SUBUNIT HSAB"/>
    <property type="match status" value="1"/>
</dbReference>
<evidence type="ECO:0000313" key="4">
    <source>
        <dbReference type="EMBL" id="TWB46967.1"/>
    </source>
</evidence>
<organism evidence="4 5">
    <name type="scientific">Nitrospirillum amazonense</name>
    <dbReference type="NCBI Taxonomy" id="28077"/>
    <lineage>
        <taxon>Bacteria</taxon>
        <taxon>Pseudomonadati</taxon>
        <taxon>Pseudomonadota</taxon>
        <taxon>Alphaproteobacteria</taxon>
        <taxon>Rhodospirillales</taxon>
        <taxon>Azospirillaceae</taxon>
        <taxon>Nitrospirillum</taxon>
    </lineage>
</organism>
<dbReference type="EMBL" id="VITT01000040">
    <property type="protein sequence ID" value="TWB46967.1"/>
    <property type="molecule type" value="Genomic_DNA"/>
</dbReference>
<dbReference type="Proteomes" id="UP000318050">
    <property type="component" value="Unassembled WGS sequence"/>
</dbReference>